<dbReference type="GO" id="GO:0046872">
    <property type="term" value="F:metal ion binding"/>
    <property type="evidence" value="ECO:0007669"/>
    <property type="project" value="UniProtKB-KW"/>
</dbReference>
<dbReference type="PROSITE" id="PS50245">
    <property type="entry name" value="CAP_GLY_2"/>
    <property type="match status" value="1"/>
</dbReference>
<evidence type="ECO:0000256" key="8">
    <source>
        <dbReference type="ARBA" id="ARBA00022670"/>
    </source>
</evidence>
<evidence type="ECO:0000313" key="17">
    <source>
        <dbReference type="Proteomes" id="UP000030746"/>
    </source>
</evidence>
<dbReference type="InterPro" id="IPR038765">
    <property type="entry name" value="Papain-like_cys_pep_sf"/>
</dbReference>
<dbReference type="GO" id="GO:0016579">
    <property type="term" value="P:protein deubiquitination"/>
    <property type="evidence" value="ECO:0007669"/>
    <property type="project" value="InterPro"/>
</dbReference>
<dbReference type="InterPro" id="IPR036859">
    <property type="entry name" value="CAP-Gly_dom_sf"/>
</dbReference>
<evidence type="ECO:0000256" key="6">
    <source>
        <dbReference type="ARBA" id="ARBA00022490"/>
    </source>
</evidence>
<dbReference type="EMBL" id="KB203854">
    <property type="protein sequence ID" value="ESO82867.1"/>
    <property type="molecule type" value="Genomic_DNA"/>
</dbReference>
<dbReference type="Pfam" id="PF00443">
    <property type="entry name" value="UCH"/>
    <property type="match status" value="1"/>
</dbReference>
<dbReference type="Pfam" id="PF01302">
    <property type="entry name" value="CAP_GLY"/>
    <property type="match status" value="1"/>
</dbReference>
<keyword evidence="9" id="KW-0479">Metal-binding</keyword>
<feature type="domain" description="CAP-Gly" evidence="15">
    <location>
        <begin position="18"/>
        <end position="51"/>
    </location>
</feature>
<dbReference type="CTD" id="20246297"/>
<dbReference type="InterPro" id="IPR028889">
    <property type="entry name" value="USP"/>
</dbReference>
<dbReference type="MEROPS" id="C67.A01"/>
<dbReference type="GO" id="GO:0006508">
    <property type="term" value="P:proteolysis"/>
    <property type="evidence" value="ECO:0007669"/>
    <property type="project" value="UniProtKB-KW"/>
</dbReference>
<evidence type="ECO:0000256" key="3">
    <source>
        <dbReference type="ARBA" id="ARBA00004556"/>
    </source>
</evidence>
<comment type="catalytic activity">
    <reaction evidence="1">
        <text>Thiol-dependent hydrolysis of ester, thioester, amide, peptide and isopeptide bonds formed by the C-terminal Gly of ubiquitin (a 76-residue protein attached to proteins as an intracellular targeting signal).</text>
        <dbReference type="EC" id="3.4.19.12"/>
    </reaction>
</comment>
<evidence type="ECO:0000259" key="15">
    <source>
        <dbReference type="PROSITE" id="PS50245"/>
    </source>
</evidence>
<dbReference type="OMA" id="KDVRYFH"/>
<evidence type="ECO:0000256" key="7">
    <source>
        <dbReference type="ARBA" id="ARBA00022553"/>
    </source>
</evidence>
<dbReference type="GO" id="GO:0004843">
    <property type="term" value="F:cysteine-type deubiquitinase activity"/>
    <property type="evidence" value="ECO:0007669"/>
    <property type="project" value="UniProtKB-EC"/>
</dbReference>
<keyword evidence="12" id="KW-0788">Thiol protease</keyword>
<keyword evidence="6" id="KW-0963">Cytoplasm</keyword>
<keyword evidence="11" id="KW-0378">Hydrolase</keyword>
<dbReference type="FunFam" id="3.90.70.10:FF:000009">
    <property type="entry name" value="Putative ubiquitin carboxyl-terminal hydrolase CYLD"/>
    <property type="match status" value="1"/>
</dbReference>
<evidence type="ECO:0000256" key="5">
    <source>
        <dbReference type="ARBA" id="ARBA00012759"/>
    </source>
</evidence>
<name>V3ZFL5_LOTGI</name>
<dbReference type="Gene3D" id="2.30.30.190">
    <property type="entry name" value="CAP Gly-rich-like domain"/>
    <property type="match status" value="1"/>
</dbReference>
<dbReference type="GO" id="GO:0005813">
    <property type="term" value="C:centrosome"/>
    <property type="evidence" value="ECO:0007669"/>
    <property type="project" value="UniProtKB-SubCell"/>
</dbReference>
<dbReference type="HOGENOM" id="CLU_003910_2_0_1"/>
<dbReference type="GeneID" id="20246297"/>
<dbReference type="Gene3D" id="3.90.70.10">
    <property type="entry name" value="Cysteine proteinases"/>
    <property type="match status" value="1"/>
</dbReference>
<keyword evidence="17" id="KW-1185">Reference proteome</keyword>
<evidence type="ECO:0000256" key="2">
    <source>
        <dbReference type="ARBA" id="ARBA00004300"/>
    </source>
</evidence>
<evidence type="ECO:0000313" key="16">
    <source>
        <dbReference type="EMBL" id="ESO82867.1"/>
    </source>
</evidence>
<evidence type="ECO:0000256" key="12">
    <source>
        <dbReference type="ARBA" id="ARBA00022807"/>
    </source>
</evidence>
<keyword evidence="8" id="KW-0645">Protease</keyword>
<dbReference type="AlphaFoldDB" id="V3ZFL5"/>
<reference evidence="16 17" key="1">
    <citation type="journal article" date="2013" name="Nature">
        <title>Insights into bilaterian evolution from three spiralian genomes.</title>
        <authorList>
            <person name="Simakov O."/>
            <person name="Marletaz F."/>
            <person name="Cho S.J."/>
            <person name="Edsinger-Gonzales E."/>
            <person name="Havlak P."/>
            <person name="Hellsten U."/>
            <person name="Kuo D.H."/>
            <person name="Larsson T."/>
            <person name="Lv J."/>
            <person name="Arendt D."/>
            <person name="Savage R."/>
            <person name="Osoegawa K."/>
            <person name="de Jong P."/>
            <person name="Grimwood J."/>
            <person name="Chapman J.A."/>
            <person name="Shapiro H."/>
            <person name="Aerts A."/>
            <person name="Otillar R.P."/>
            <person name="Terry A.Y."/>
            <person name="Boore J.L."/>
            <person name="Grigoriev I.V."/>
            <person name="Lindberg D.R."/>
            <person name="Seaver E.C."/>
            <person name="Weisblat D.A."/>
            <person name="Putnam N.H."/>
            <person name="Rokhsar D.S."/>
        </authorList>
    </citation>
    <scope>NUCLEOTIDE SEQUENCE [LARGE SCALE GENOMIC DNA]</scope>
</reference>
<proteinExistence type="inferred from homology"/>
<dbReference type="Proteomes" id="UP000030746">
    <property type="component" value="Unassembled WGS sequence"/>
</dbReference>
<dbReference type="SMART" id="SM01052">
    <property type="entry name" value="CAP_GLY"/>
    <property type="match status" value="1"/>
</dbReference>
<comment type="subcellular location">
    <subcellularLocation>
        <location evidence="2">Cytoplasm</location>
        <location evidence="2">Cytoskeleton</location>
        <location evidence="2">Microtubule organizing center</location>
        <location evidence="2">Centrosome</location>
    </subcellularLocation>
    <subcellularLocation>
        <location evidence="3">Cytoplasm</location>
        <location evidence="3">Perinuclear region</location>
    </subcellularLocation>
</comment>
<evidence type="ECO:0000256" key="1">
    <source>
        <dbReference type="ARBA" id="ARBA00000707"/>
    </source>
</evidence>
<evidence type="ECO:0000256" key="10">
    <source>
        <dbReference type="ARBA" id="ARBA00022786"/>
    </source>
</evidence>
<dbReference type="SUPFAM" id="SSF54001">
    <property type="entry name" value="Cysteine proteinases"/>
    <property type="match status" value="1"/>
</dbReference>
<accession>V3ZFL5</accession>
<evidence type="ECO:0000256" key="9">
    <source>
        <dbReference type="ARBA" id="ARBA00022723"/>
    </source>
</evidence>
<comment type="similarity">
    <text evidence="4">Belongs to the peptidase C19 family.</text>
</comment>
<dbReference type="OrthoDB" id="6287070at2759"/>
<organism evidence="16 17">
    <name type="scientific">Lottia gigantea</name>
    <name type="common">Giant owl limpet</name>
    <dbReference type="NCBI Taxonomy" id="225164"/>
    <lineage>
        <taxon>Eukaryota</taxon>
        <taxon>Metazoa</taxon>
        <taxon>Spiralia</taxon>
        <taxon>Lophotrochozoa</taxon>
        <taxon>Mollusca</taxon>
        <taxon>Gastropoda</taxon>
        <taxon>Patellogastropoda</taxon>
        <taxon>Lottioidea</taxon>
        <taxon>Lottiidae</taxon>
        <taxon>Lottia</taxon>
    </lineage>
</organism>
<dbReference type="PANTHER" id="PTHR11830">
    <property type="entry name" value="40S RIBOSOMAL PROTEIN S3A"/>
    <property type="match status" value="1"/>
</dbReference>
<dbReference type="InterPro" id="IPR001394">
    <property type="entry name" value="Peptidase_C19_UCH"/>
</dbReference>
<dbReference type="InterPro" id="IPR000938">
    <property type="entry name" value="CAP-Gly_domain"/>
</dbReference>
<protein>
    <recommendedName>
        <fullName evidence="5">ubiquitinyl hydrolase 1</fullName>
        <ecNumber evidence="5">3.4.19.12</ecNumber>
    </recommendedName>
</protein>
<feature type="domain" description="USP" evidence="14">
    <location>
        <begin position="107"/>
        <end position="472"/>
    </location>
</feature>
<sequence length="478" mass="54889">MIYGVIRWMGKYEGKDTAGIETDEEIAAGTDGTFMGDRLFDCAPKHALFVPLDKCKKDKRFCTATNKPTHNQNGFGSLETPDINGDISPPTSLSDQQVWEKVCGKNKGIQGHHNSCYLDSMLFGMFYFTTVFDSILYRPKGQSDIEPYETVQKVLKEGIVNPLRRNHYVRADKVMKLRELLDKYSNIPGMMNEEKDPEEFLMALLCHVMKADPFLHLSSGEHTYFYQLFMEKDDRLLLPTTQHLVEISCLQGGVKLKEVPSCLIIQMPRFGKDYKMYGRIIPSLELDITDILQYCPRECVICGHLAEFECKECYQSMGSPGLKDTAFCEQCSARIHKHLSRKNHEVDRIEVPMEYLEYITQQSKGGTEPEYTVPREKMELFAVVCIQTSHYVSFVKCGSGKDAQWVFFDSMADRMGEQTGYNIPQVTPVPDLVNWLSETKFEELATVSDDKIFPEHMRRLLSDAYMCMYQSPDVMKFR</sequence>
<dbReference type="SUPFAM" id="SSF74924">
    <property type="entry name" value="Cap-Gly domain"/>
    <property type="match status" value="1"/>
</dbReference>
<dbReference type="EC" id="3.4.19.12" evidence="5"/>
<evidence type="ECO:0000256" key="13">
    <source>
        <dbReference type="ARBA" id="ARBA00022833"/>
    </source>
</evidence>
<dbReference type="GO" id="GO:0048471">
    <property type="term" value="C:perinuclear region of cytoplasm"/>
    <property type="evidence" value="ECO:0007669"/>
    <property type="project" value="UniProtKB-SubCell"/>
</dbReference>
<dbReference type="RefSeq" id="XP_009066658.1">
    <property type="nucleotide sequence ID" value="XM_009068410.1"/>
</dbReference>
<dbReference type="KEGG" id="lgi:LOTGIDRAFT_211502"/>
<dbReference type="STRING" id="225164.V3ZFL5"/>
<evidence type="ECO:0000256" key="4">
    <source>
        <dbReference type="ARBA" id="ARBA00009085"/>
    </source>
</evidence>
<keyword evidence="10" id="KW-0833">Ubl conjugation pathway</keyword>
<keyword evidence="13" id="KW-0862">Zinc</keyword>
<dbReference type="PROSITE" id="PS50235">
    <property type="entry name" value="USP_3"/>
    <property type="match status" value="1"/>
</dbReference>
<keyword evidence="7" id="KW-0597">Phosphoprotein</keyword>
<gene>
    <name evidence="16" type="ORF">LOTGIDRAFT_211502</name>
</gene>
<evidence type="ECO:0000256" key="11">
    <source>
        <dbReference type="ARBA" id="ARBA00022801"/>
    </source>
</evidence>
<evidence type="ECO:0000259" key="14">
    <source>
        <dbReference type="PROSITE" id="PS50235"/>
    </source>
</evidence>